<sequence length="116" mass="13239">MEVRIVKGGRFVRRAVYVGRPTRFGNPYRVEEVGSHEEAVRLYRAWFQERTKDSRFLAALETLYQRLKREGVLTLSCHCAPRPCHAEVIAEWPAERAKGEGLKLTIAKGGEHASET</sequence>
<proteinExistence type="predicted"/>
<evidence type="ECO:0000313" key="2">
    <source>
        <dbReference type="EMBL" id="HGL49744.1"/>
    </source>
</evidence>
<organism evidence="2">
    <name type="scientific">Thermus tengchongensis</name>
    <dbReference type="NCBI Taxonomy" id="1214928"/>
    <lineage>
        <taxon>Bacteria</taxon>
        <taxon>Thermotogati</taxon>
        <taxon>Deinococcota</taxon>
        <taxon>Deinococci</taxon>
        <taxon>Thermales</taxon>
        <taxon>Thermaceae</taxon>
        <taxon>Thermus</taxon>
    </lineage>
</organism>
<comment type="caution">
    <text evidence="2">The sequence shown here is derived from an EMBL/GenBank/DDBJ whole genome shotgun (WGS) entry which is preliminary data.</text>
</comment>
<accession>A0A7V4A0Z7</accession>
<dbReference type="InterPro" id="IPR025475">
    <property type="entry name" value="DUF4326"/>
</dbReference>
<gene>
    <name evidence="2" type="ORF">ENU54_03960</name>
</gene>
<evidence type="ECO:0000259" key="1">
    <source>
        <dbReference type="Pfam" id="PF14216"/>
    </source>
</evidence>
<feature type="domain" description="DUF4326" evidence="1">
    <location>
        <begin position="8"/>
        <end position="91"/>
    </location>
</feature>
<name>A0A7V4A0Z7_9DEIN</name>
<dbReference type="Pfam" id="PF14216">
    <property type="entry name" value="DUF4326"/>
    <property type="match status" value="1"/>
</dbReference>
<protein>
    <submittedName>
        <fullName evidence="2">DUF4326 domain-containing protein</fullName>
    </submittedName>
</protein>
<dbReference type="EMBL" id="DTCX01000227">
    <property type="protein sequence ID" value="HGL49744.1"/>
    <property type="molecule type" value="Genomic_DNA"/>
</dbReference>
<reference evidence="2" key="1">
    <citation type="journal article" date="2020" name="mSystems">
        <title>Genome- and Community-Level Interaction Insights into Carbon Utilization and Element Cycling Functions of Hydrothermarchaeota in Hydrothermal Sediment.</title>
        <authorList>
            <person name="Zhou Z."/>
            <person name="Liu Y."/>
            <person name="Xu W."/>
            <person name="Pan J."/>
            <person name="Luo Z.H."/>
            <person name="Li M."/>
        </authorList>
    </citation>
    <scope>NUCLEOTIDE SEQUENCE [LARGE SCALE GENOMIC DNA]</scope>
    <source>
        <strain evidence="2">SpSt-679</strain>
    </source>
</reference>
<dbReference type="AlphaFoldDB" id="A0A7V4A0Z7"/>